<dbReference type="KEGG" id="vg:55626568"/>
<sequence length="68" mass="7468">MRRRKMSDNLSAFPHNYAVVNQHGLSKREYFAAMAIQGLVGTQRHLSIGGIAKEAVAAADALLKELDE</sequence>
<dbReference type="GeneID" id="55626568"/>
<dbReference type="RefSeq" id="YP_009855828.1">
    <property type="nucleotide sequence ID" value="NC_048847.1"/>
</dbReference>
<dbReference type="Proteomes" id="UP000479357">
    <property type="component" value="Segment"/>
</dbReference>
<evidence type="ECO:0000313" key="2">
    <source>
        <dbReference type="Proteomes" id="UP000479357"/>
    </source>
</evidence>
<evidence type="ECO:0000313" key="1">
    <source>
        <dbReference type="EMBL" id="QHZ59874.1"/>
    </source>
</evidence>
<proteinExistence type="predicted"/>
<accession>A0A6C0R2S7</accession>
<name>A0A6C0R2S7_9CAUD</name>
<dbReference type="EMBL" id="MN877442">
    <property type="protein sequence ID" value="QHZ59874.1"/>
    <property type="molecule type" value="Genomic_DNA"/>
</dbReference>
<keyword evidence="2" id="KW-1185">Reference proteome</keyword>
<reference evidence="1 2" key="1">
    <citation type="submission" date="2019-12" db="EMBL/GenBank/DDBJ databases">
        <title>Alteromonas phage V22 represents a new genus of marine bacteriophages that requires a novel tail fiber chaperone for host recognition.</title>
        <authorList>
            <person name="Gonzalez-Serrano R."/>
            <person name="Dunne M."/>
            <person name="Rosselli R."/>
            <person name="Martin-Cuadrado A.-B."/>
            <person name="Grosboillot V."/>
            <person name="Zinsli L."/>
            <person name="Roda-Garcia J.J."/>
            <person name="Loessner M.J."/>
            <person name="Rodriguez-Valera F."/>
        </authorList>
    </citation>
    <scope>NUCLEOTIDE SEQUENCE [LARGE SCALE GENOMIC DNA]</scope>
</reference>
<protein>
    <submittedName>
        <fullName evidence="1">Uncharacterized protein</fullName>
    </submittedName>
</protein>
<organism evidence="1 2">
    <name type="scientific">Alteromonas phage vB_AmeM_PT11-V22</name>
    <dbReference type="NCBI Taxonomy" id="2704031"/>
    <lineage>
        <taxon>Viruses</taxon>
        <taxon>Duplodnaviria</taxon>
        <taxon>Heunggongvirae</taxon>
        <taxon>Uroviricota</taxon>
        <taxon>Caudoviricetes</taxon>
        <taxon>Myoalterovirus</taxon>
        <taxon>Myoalterovirus PT11V22</taxon>
    </lineage>
</organism>